<dbReference type="HOGENOM" id="CLU_1461533_0_0_1"/>
<evidence type="ECO:0000256" key="1">
    <source>
        <dbReference type="SAM" id="MobiDB-lite"/>
    </source>
</evidence>
<accession>A0A0C9XNS3</accession>
<protein>
    <submittedName>
        <fullName evidence="2">Uncharacterized protein</fullName>
    </submittedName>
</protein>
<gene>
    <name evidence="2" type="ORF">K443DRAFT_681367</name>
</gene>
<organism evidence="2 3">
    <name type="scientific">Laccaria amethystina LaAM-08-1</name>
    <dbReference type="NCBI Taxonomy" id="1095629"/>
    <lineage>
        <taxon>Eukaryota</taxon>
        <taxon>Fungi</taxon>
        <taxon>Dikarya</taxon>
        <taxon>Basidiomycota</taxon>
        <taxon>Agaricomycotina</taxon>
        <taxon>Agaricomycetes</taxon>
        <taxon>Agaricomycetidae</taxon>
        <taxon>Agaricales</taxon>
        <taxon>Agaricineae</taxon>
        <taxon>Hydnangiaceae</taxon>
        <taxon>Laccaria</taxon>
    </lineage>
</organism>
<dbReference type="EMBL" id="KN838687">
    <property type="protein sequence ID" value="KIJ97657.1"/>
    <property type="molecule type" value="Genomic_DNA"/>
</dbReference>
<dbReference type="AlphaFoldDB" id="A0A0C9XNS3"/>
<reference evidence="2 3" key="1">
    <citation type="submission" date="2014-04" db="EMBL/GenBank/DDBJ databases">
        <authorList>
            <consortium name="DOE Joint Genome Institute"/>
            <person name="Kuo A."/>
            <person name="Kohler A."/>
            <person name="Nagy L.G."/>
            <person name="Floudas D."/>
            <person name="Copeland A."/>
            <person name="Barry K.W."/>
            <person name="Cichocki N."/>
            <person name="Veneault-Fourrey C."/>
            <person name="LaButti K."/>
            <person name="Lindquist E.A."/>
            <person name="Lipzen A."/>
            <person name="Lundell T."/>
            <person name="Morin E."/>
            <person name="Murat C."/>
            <person name="Sun H."/>
            <person name="Tunlid A."/>
            <person name="Henrissat B."/>
            <person name="Grigoriev I.V."/>
            <person name="Hibbett D.S."/>
            <person name="Martin F."/>
            <person name="Nordberg H.P."/>
            <person name="Cantor M.N."/>
            <person name="Hua S.X."/>
        </authorList>
    </citation>
    <scope>NUCLEOTIDE SEQUENCE [LARGE SCALE GENOMIC DNA]</scope>
    <source>
        <strain evidence="2 3">LaAM-08-1</strain>
    </source>
</reference>
<name>A0A0C9XNS3_9AGAR</name>
<evidence type="ECO:0000313" key="3">
    <source>
        <dbReference type="Proteomes" id="UP000054477"/>
    </source>
</evidence>
<proteinExistence type="predicted"/>
<feature type="compositionally biased region" description="Basic and acidic residues" evidence="1">
    <location>
        <begin position="20"/>
        <end position="39"/>
    </location>
</feature>
<evidence type="ECO:0000313" key="2">
    <source>
        <dbReference type="EMBL" id="KIJ97657.1"/>
    </source>
</evidence>
<reference evidence="3" key="2">
    <citation type="submission" date="2015-01" db="EMBL/GenBank/DDBJ databases">
        <title>Evolutionary Origins and Diversification of the Mycorrhizal Mutualists.</title>
        <authorList>
            <consortium name="DOE Joint Genome Institute"/>
            <consortium name="Mycorrhizal Genomics Consortium"/>
            <person name="Kohler A."/>
            <person name="Kuo A."/>
            <person name="Nagy L.G."/>
            <person name="Floudas D."/>
            <person name="Copeland A."/>
            <person name="Barry K.W."/>
            <person name="Cichocki N."/>
            <person name="Veneault-Fourrey C."/>
            <person name="LaButti K."/>
            <person name="Lindquist E.A."/>
            <person name="Lipzen A."/>
            <person name="Lundell T."/>
            <person name="Morin E."/>
            <person name="Murat C."/>
            <person name="Riley R."/>
            <person name="Ohm R."/>
            <person name="Sun H."/>
            <person name="Tunlid A."/>
            <person name="Henrissat B."/>
            <person name="Grigoriev I.V."/>
            <person name="Hibbett D.S."/>
            <person name="Martin F."/>
        </authorList>
    </citation>
    <scope>NUCLEOTIDE SEQUENCE [LARGE SCALE GENOMIC DNA]</scope>
    <source>
        <strain evidence="3">LaAM-08-1</strain>
    </source>
</reference>
<sequence length="185" mass="20866">MEDALKSLSPTQFPQPVEPWHPDVTGKKTEVSPFGHDHSSQSTSRNLYARCWHVRYSMIMTSLGFATIGLSSLPTPHLSLYRASLAVRLGRTIPFACCFSQADMISPYVEQLSHWPLTRLKENKGYHLALHIGSDSRVWDRHQLVHIRMALTGAAVRIQVILSLLQKAHCEDPIQPAERQTSERG</sequence>
<dbReference type="Proteomes" id="UP000054477">
    <property type="component" value="Unassembled WGS sequence"/>
</dbReference>
<keyword evidence="3" id="KW-1185">Reference proteome</keyword>
<feature type="region of interest" description="Disordered" evidence="1">
    <location>
        <begin position="1"/>
        <end position="42"/>
    </location>
</feature>